<gene>
    <name evidence="1" type="ORF">SPELUC_LOCUS14622</name>
</gene>
<protein>
    <submittedName>
        <fullName evidence="1">7074_t:CDS:1</fullName>
    </submittedName>
</protein>
<sequence length="88" mass="10429">KPKGSLQKLLYVVQESELLTVLYELYSNILANHFSIDETYNYVKNKYYWPKIYKSIANYIQTCNTCQQQEGTKQNEFLYILSVSTSFH</sequence>
<name>A0ACA9QIQ9_9GLOM</name>
<organism evidence="1 2">
    <name type="scientific">Cetraspora pellucida</name>
    <dbReference type="NCBI Taxonomy" id="1433469"/>
    <lineage>
        <taxon>Eukaryota</taxon>
        <taxon>Fungi</taxon>
        <taxon>Fungi incertae sedis</taxon>
        <taxon>Mucoromycota</taxon>
        <taxon>Glomeromycotina</taxon>
        <taxon>Glomeromycetes</taxon>
        <taxon>Diversisporales</taxon>
        <taxon>Gigasporaceae</taxon>
        <taxon>Cetraspora</taxon>
    </lineage>
</organism>
<proteinExistence type="predicted"/>
<dbReference type="EMBL" id="CAJVPW010043971">
    <property type="protein sequence ID" value="CAG8753128.1"/>
    <property type="molecule type" value="Genomic_DNA"/>
</dbReference>
<dbReference type="Proteomes" id="UP000789366">
    <property type="component" value="Unassembled WGS sequence"/>
</dbReference>
<keyword evidence="2" id="KW-1185">Reference proteome</keyword>
<accession>A0ACA9QIQ9</accession>
<evidence type="ECO:0000313" key="2">
    <source>
        <dbReference type="Proteomes" id="UP000789366"/>
    </source>
</evidence>
<evidence type="ECO:0000313" key="1">
    <source>
        <dbReference type="EMBL" id="CAG8753128.1"/>
    </source>
</evidence>
<comment type="caution">
    <text evidence="1">The sequence shown here is derived from an EMBL/GenBank/DDBJ whole genome shotgun (WGS) entry which is preliminary data.</text>
</comment>
<feature type="non-terminal residue" evidence="1">
    <location>
        <position position="1"/>
    </location>
</feature>
<reference evidence="1" key="1">
    <citation type="submission" date="2021-06" db="EMBL/GenBank/DDBJ databases">
        <authorList>
            <person name="Kallberg Y."/>
            <person name="Tangrot J."/>
            <person name="Rosling A."/>
        </authorList>
    </citation>
    <scope>NUCLEOTIDE SEQUENCE</scope>
    <source>
        <strain evidence="1">28 12/20/2015</strain>
    </source>
</reference>